<evidence type="ECO:0000313" key="2">
    <source>
        <dbReference type="EMBL" id="TKI62509.1"/>
    </source>
</evidence>
<dbReference type="InterPro" id="IPR027785">
    <property type="entry name" value="UvrD-like_helicase_C"/>
</dbReference>
<keyword evidence="2" id="KW-0347">Helicase</keyword>
<keyword evidence="2" id="KW-0547">Nucleotide-binding</keyword>
<dbReference type="Proteomes" id="UP000307808">
    <property type="component" value="Unassembled WGS sequence"/>
</dbReference>
<evidence type="ECO:0000313" key="3">
    <source>
        <dbReference type="Proteomes" id="UP000307808"/>
    </source>
</evidence>
<reference evidence="2 3" key="1">
    <citation type="submission" date="2019-04" db="EMBL/GenBank/DDBJ databases">
        <authorList>
            <person name="Dong K."/>
        </authorList>
    </citation>
    <scope>NUCLEOTIDE SEQUENCE [LARGE SCALE GENOMIC DNA]</scope>
    <source>
        <strain evidence="3">dk3543</strain>
    </source>
</reference>
<protein>
    <submittedName>
        <fullName evidence="2">RNA helicase</fullName>
    </submittedName>
</protein>
<keyword evidence="2" id="KW-0067">ATP-binding</keyword>
<dbReference type="SUPFAM" id="SSF52540">
    <property type="entry name" value="P-loop containing nucleoside triphosphate hydrolases"/>
    <property type="match status" value="1"/>
</dbReference>
<dbReference type="Gene3D" id="3.40.50.300">
    <property type="entry name" value="P-loop containing nucleotide triphosphate hydrolases"/>
    <property type="match status" value="2"/>
</dbReference>
<gene>
    <name evidence="2" type="ORF">FC770_08985</name>
</gene>
<dbReference type="Pfam" id="PF13538">
    <property type="entry name" value="UvrD_C_2"/>
    <property type="match status" value="1"/>
</dbReference>
<accession>A0A4U2YMM1</accession>
<comment type="caution">
    <text evidence="2">The sequence shown here is derived from an EMBL/GenBank/DDBJ whole genome shotgun (WGS) entry which is preliminary data.</text>
</comment>
<proteinExistence type="predicted"/>
<dbReference type="RefSeq" id="WP_137065778.1">
    <property type="nucleotide sequence ID" value="NZ_CP040748.1"/>
</dbReference>
<evidence type="ECO:0000259" key="1">
    <source>
        <dbReference type="Pfam" id="PF13538"/>
    </source>
</evidence>
<keyword evidence="2" id="KW-0378">Hydrolase</keyword>
<feature type="domain" description="UvrD-like helicase C-terminal" evidence="1">
    <location>
        <begin position="573"/>
        <end position="620"/>
    </location>
</feature>
<name>A0A4U2YMM1_9ACTN</name>
<dbReference type="AlphaFoldDB" id="A0A4U2YMM1"/>
<dbReference type="GO" id="GO:0004386">
    <property type="term" value="F:helicase activity"/>
    <property type="evidence" value="ECO:0007669"/>
    <property type="project" value="UniProtKB-KW"/>
</dbReference>
<keyword evidence="3" id="KW-1185">Reference proteome</keyword>
<dbReference type="EMBL" id="SZPY01000002">
    <property type="protein sequence ID" value="TKI62509.1"/>
    <property type="molecule type" value="Genomic_DNA"/>
</dbReference>
<dbReference type="InterPro" id="IPR027417">
    <property type="entry name" value="P-loop_NTPase"/>
</dbReference>
<dbReference type="OrthoDB" id="9787585at2"/>
<sequence>MPLEVVQGESRSRLAAQALASALRPLVSDGTLYLGYPVLATADDKVNVDGLLVSPEQGLVAFVLAGTQPSSQTELVGYVDEQDRLYRVLESHLGRHESLRAGRGLAVTPDTATLFPAPLAPNLDVSREPGYFGDTNGLEAWLAQRKSIDTSVQQALQAALQRVATIKPTKKRAGVVKPSSRGAIMKEIEKGIANLDRWQKSAAIESPEGPQRIRGLAGSGKTVVLALKAAYLHTQHPDWNIALTFHSRALYQQIEDLVTRFTFEHSNDRPDYTQLKIAHSWGSNSKPGVYSLIANALGEEPRNWSYARGTYGMDDAFRGICIELLEVAKARTVTPIFDAVLIDEAQDLPPEFFQLVYLFTKDPKRIVWGYDELQKLSESVMPSTDELFGLGPNGESLINLASGPNDPRRDIVLPICYRNTPQALATAHALGLGVYRDEGLVQHPDDPSLWRDIGYEVHRGALDFGSPVSLSRDQQSSPDYFKELVKPSDAVVAHGFKTEAEQDSWIADQIQTNLSVDELEFDDILIVLPDAYTSKSRYAKLARQLRARDIPSHLVGVGTSVDEVFRNDSVAVAHIFRAKGNEAPMVYAVDSHRADRDFDVLTARNTLFTAITRSRAWVRITGHGDTMKEIQDEVAQTATKGYRLDFTIPTEAELAVIRETYREVDPETLKDEAAEAFSKYLEIAERGEIDFDSLPPALRTRFANVHKRD</sequence>
<organism evidence="2 3">
    <name type="scientific">Nocardioides jishulii</name>
    <dbReference type="NCBI Taxonomy" id="2575440"/>
    <lineage>
        <taxon>Bacteria</taxon>
        <taxon>Bacillati</taxon>
        <taxon>Actinomycetota</taxon>
        <taxon>Actinomycetes</taxon>
        <taxon>Propionibacteriales</taxon>
        <taxon>Nocardioidaceae</taxon>
        <taxon>Nocardioides</taxon>
    </lineage>
</organism>